<name>A0ABX5SSS0_9MICO</name>
<dbReference type="Proteomes" id="UP000295748">
    <property type="component" value="Chromosome"/>
</dbReference>
<dbReference type="CDD" id="cd06267">
    <property type="entry name" value="PBP1_LacI_sugar_binding-like"/>
    <property type="match status" value="1"/>
</dbReference>
<dbReference type="EMBL" id="CP038266">
    <property type="protein sequence ID" value="QBR89205.1"/>
    <property type="molecule type" value="Genomic_DNA"/>
</dbReference>
<sequence length="344" mass="36602">MRGLRLQDVADKAGVSVSTVSNVVRDRPHVSAKMRHKVQTAIDELGYRPNRVARQLATGRTGFIALAFMQITNPYFAELGQMMSRVAERAGYRVLFEETGASLEAERELLTDLDSSLVDGILLQPSAISQRELARTRTDVPLVLLGEASAPLTLDHVMIDNVAAAREITADLIAAGCRRIAFVGHEETALSETSRQRLLGYQEALQAAGLGVDPARLVAFDAAPVGTVPSAHLPIGRALDRGLDADALVCRDDLVAFGAIRAAQERGLRIPADLAITGWDNTWASALAFPGLTTVSPNLATLASTAFGLLAERIDGYAGAGRHVVTSHSIVRRESSPPPAAGGE</sequence>
<keyword evidence="3" id="KW-0804">Transcription</keyword>
<dbReference type="Pfam" id="PF13377">
    <property type="entry name" value="Peripla_BP_3"/>
    <property type="match status" value="1"/>
</dbReference>
<dbReference type="RefSeq" id="WP_135067475.1">
    <property type="nucleotide sequence ID" value="NZ_CP038266.1"/>
</dbReference>
<dbReference type="PROSITE" id="PS00356">
    <property type="entry name" value="HTH_LACI_1"/>
    <property type="match status" value="1"/>
</dbReference>
<dbReference type="InterPro" id="IPR010982">
    <property type="entry name" value="Lambda_DNA-bd_dom_sf"/>
</dbReference>
<dbReference type="SUPFAM" id="SSF47413">
    <property type="entry name" value="lambda repressor-like DNA-binding domains"/>
    <property type="match status" value="1"/>
</dbReference>
<accession>A0ABX5SSS0</accession>
<organism evidence="5 6">
    <name type="scientific">Microbacterium wangchenii</name>
    <dbReference type="NCBI Taxonomy" id="2541726"/>
    <lineage>
        <taxon>Bacteria</taxon>
        <taxon>Bacillati</taxon>
        <taxon>Actinomycetota</taxon>
        <taxon>Actinomycetes</taxon>
        <taxon>Micrococcales</taxon>
        <taxon>Microbacteriaceae</taxon>
        <taxon>Microbacterium</taxon>
    </lineage>
</organism>
<dbReference type="SUPFAM" id="SSF53822">
    <property type="entry name" value="Periplasmic binding protein-like I"/>
    <property type="match status" value="1"/>
</dbReference>
<dbReference type="Gene3D" id="1.10.260.40">
    <property type="entry name" value="lambda repressor-like DNA-binding domains"/>
    <property type="match status" value="1"/>
</dbReference>
<proteinExistence type="predicted"/>
<gene>
    <name evidence="5" type="ORF">E4K62_11235</name>
</gene>
<dbReference type="Gene3D" id="3.40.50.2300">
    <property type="match status" value="2"/>
</dbReference>
<keyword evidence="2" id="KW-0238">DNA-binding</keyword>
<evidence type="ECO:0000313" key="6">
    <source>
        <dbReference type="Proteomes" id="UP000295748"/>
    </source>
</evidence>
<protein>
    <submittedName>
        <fullName evidence="5">LacI family transcriptional regulator</fullName>
    </submittedName>
</protein>
<evidence type="ECO:0000256" key="1">
    <source>
        <dbReference type="ARBA" id="ARBA00023015"/>
    </source>
</evidence>
<dbReference type="PANTHER" id="PTHR30146:SF109">
    <property type="entry name" value="HTH-TYPE TRANSCRIPTIONAL REGULATOR GALS"/>
    <property type="match status" value="1"/>
</dbReference>
<reference evidence="5 6" key="1">
    <citation type="submission" date="2019-03" db="EMBL/GenBank/DDBJ databases">
        <authorList>
            <person name="Dong K."/>
        </authorList>
    </citation>
    <scope>NUCLEOTIDE SEQUENCE [LARGE SCALE GENOMIC DNA]</scope>
    <source>
        <strain evidence="6">dk512</strain>
    </source>
</reference>
<dbReference type="PROSITE" id="PS50932">
    <property type="entry name" value="HTH_LACI_2"/>
    <property type="match status" value="1"/>
</dbReference>
<evidence type="ECO:0000259" key="4">
    <source>
        <dbReference type="PROSITE" id="PS50932"/>
    </source>
</evidence>
<dbReference type="Pfam" id="PF00356">
    <property type="entry name" value="LacI"/>
    <property type="match status" value="1"/>
</dbReference>
<dbReference type="InterPro" id="IPR046335">
    <property type="entry name" value="LacI/GalR-like_sensor"/>
</dbReference>
<keyword evidence="1" id="KW-0805">Transcription regulation</keyword>
<dbReference type="InterPro" id="IPR028082">
    <property type="entry name" value="Peripla_BP_I"/>
</dbReference>
<dbReference type="InterPro" id="IPR000843">
    <property type="entry name" value="HTH_LacI"/>
</dbReference>
<dbReference type="CDD" id="cd01392">
    <property type="entry name" value="HTH_LacI"/>
    <property type="match status" value="1"/>
</dbReference>
<evidence type="ECO:0000256" key="3">
    <source>
        <dbReference type="ARBA" id="ARBA00023163"/>
    </source>
</evidence>
<dbReference type="SMART" id="SM00354">
    <property type="entry name" value="HTH_LACI"/>
    <property type="match status" value="1"/>
</dbReference>
<evidence type="ECO:0000313" key="5">
    <source>
        <dbReference type="EMBL" id="QBR89205.1"/>
    </source>
</evidence>
<feature type="domain" description="HTH lacI-type" evidence="4">
    <location>
        <begin position="4"/>
        <end position="58"/>
    </location>
</feature>
<dbReference type="PANTHER" id="PTHR30146">
    <property type="entry name" value="LACI-RELATED TRANSCRIPTIONAL REPRESSOR"/>
    <property type="match status" value="1"/>
</dbReference>
<keyword evidence="6" id="KW-1185">Reference proteome</keyword>
<evidence type="ECO:0000256" key="2">
    <source>
        <dbReference type="ARBA" id="ARBA00023125"/>
    </source>
</evidence>